<accession>A0ABY5D340</accession>
<feature type="transmembrane region" description="Helical" evidence="7">
    <location>
        <begin position="215"/>
        <end position="236"/>
    </location>
</feature>
<protein>
    <submittedName>
        <fullName evidence="9">Carbohydrate ABC transporter permease</fullName>
    </submittedName>
</protein>
<dbReference type="Proteomes" id="UP001055940">
    <property type="component" value="Chromosome"/>
</dbReference>
<dbReference type="Pfam" id="PF00528">
    <property type="entry name" value="BPD_transp_1"/>
    <property type="match status" value="1"/>
</dbReference>
<dbReference type="InterPro" id="IPR000515">
    <property type="entry name" value="MetI-like"/>
</dbReference>
<dbReference type="CDD" id="cd06261">
    <property type="entry name" value="TM_PBP2"/>
    <property type="match status" value="1"/>
</dbReference>
<keyword evidence="6 7" id="KW-0472">Membrane</keyword>
<dbReference type="PANTHER" id="PTHR43744">
    <property type="entry name" value="ABC TRANSPORTER PERMEASE PROTEIN MG189-RELATED-RELATED"/>
    <property type="match status" value="1"/>
</dbReference>
<name>A0ABY5D340_9ACTN</name>
<keyword evidence="4 7" id="KW-0812">Transmembrane</keyword>
<comment type="subcellular location">
    <subcellularLocation>
        <location evidence="1 7">Cell membrane</location>
        <topology evidence="1 7">Multi-pass membrane protein</topology>
    </subcellularLocation>
</comment>
<evidence type="ECO:0000313" key="9">
    <source>
        <dbReference type="EMBL" id="USY17488.1"/>
    </source>
</evidence>
<evidence type="ECO:0000259" key="8">
    <source>
        <dbReference type="PROSITE" id="PS50928"/>
    </source>
</evidence>
<feature type="transmembrane region" description="Helical" evidence="7">
    <location>
        <begin position="270"/>
        <end position="289"/>
    </location>
</feature>
<evidence type="ECO:0000256" key="1">
    <source>
        <dbReference type="ARBA" id="ARBA00004651"/>
    </source>
</evidence>
<evidence type="ECO:0000256" key="5">
    <source>
        <dbReference type="ARBA" id="ARBA00022989"/>
    </source>
</evidence>
<evidence type="ECO:0000313" key="10">
    <source>
        <dbReference type="Proteomes" id="UP001055940"/>
    </source>
</evidence>
<feature type="transmembrane region" description="Helical" evidence="7">
    <location>
        <begin position="134"/>
        <end position="154"/>
    </location>
</feature>
<proteinExistence type="inferred from homology"/>
<dbReference type="SUPFAM" id="SSF161098">
    <property type="entry name" value="MetI-like"/>
    <property type="match status" value="1"/>
</dbReference>
<dbReference type="RefSeq" id="WP_254417058.1">
    <property type="nucleotide sequence ID" value="NZ_BAAAJB010000069.1"/>
</dbReference>
<feature type="transmembrane region" description="Helical" evidence="7">
    <location>
        <begin position="160"/>
        <end position="186"/>
    </location>
</feature>
<keyword evidence="10" id="KW-1185">Reference proteome</keyword>
<dbReference type="PROSITE" id="PS50928">
    <property type="entry name" value="ABC_TM1"/>
    <property type="match status" value="1"/>
</dbReference>
<feature type="domain" description="ABC transmembrane type-1" evidence="8">
    <location>
        <begin position="99"/>
        <end position="289"/>
    </location>
</feature>
<evidence type="ECO:0000256" key="4">
    <source>
        <dbReference type="ARBA" id="ARBA00022692"/>
    </source>
</evidence>
<keyword evidence="2 7" id="KW-0813">Transport</keyword>
<dbReference type="EMBL" id="CP099837">
    <property type="protein sequence ID" value="USY17488.1"/>
    <property type="molecule type" value="Genomic_DNA"/>
</dbReference>
<gene>
    <name evidence="9" type="ORF">NE857_19305</name>
</gene>
<feature type="transmembrane region" description="Helical" evidence="7">
    <location>
        <begin position="103"/>
        <end position="127"/>
    </location>
</feature>
<sequence length="303" mass="32845">MTTTPQQSPSVVEVTVSGAPRRGLASRLVSRLGSGTLQAALALVALFWMVPVVGLLLVSLRSEADNTNSGWWTVLLKPTELTLDNYRTLVGNDVLVQSFLNTVYISVPATLLVVGIGALAAYALVWMDFPGRDWIMVAVVGLLVLPIQAALIPISQLYGALGIFGSITGAILFHVAFGLPFAVFLLRNFFVNIPRDLLEAARMDGASEWRIFRRVVLPVARPALASLAVFQFLWVWNDMLVALVFTSPDSAPLTVALRSQLRQFGTNIDVLASGAFLSMLVPLLVFFAFQRHFVQGVFAGSGK</sequence>
<dbReference type="InterPro" id="IPR035906">
    <property type="entry name" value="MetI-like_sf"/>
</dbReference>
<dbReference type="Gene3D" id="1.10.3720.10">
    <property type="entry name" value="MetI-like"/>
    <property type="match status" value="1"/>
</dbReference>
<evidence type="ECO:0000256" key="7">
    <source>
        <dbReference type="RuleBase" id="RU363032"/>
    </source>
</evidence>
<keyword evidence="5 7" id="KW-1133">Transmembrane helix</keyword>
<evidence type="ECO:0000256" key="2">
    <source>
        <dbReference type="ARBA" id="ARBA00022448"/>
    </source>
</evidence>
<feature type="transmembrane region" description="Helical" evidence="7">
    <location>
        <begin position="37"/>
        <end position="60"/>
    </location>
</feature>
<evidence type="ECO:0000256" key="3">
    <source>
        <dbReference type="ARBA" id="ARBA00022475"/>
    </source>
</evidence>
<organism evidence="9 10">
    <name type="scientific">Nocardiopsis exhalans</name>
    <dbReference type="NCBI Taxonomy" id="163604"/>
    <lineage>
        <taxon>Bacteria</taxon>
        <taxon>Bacillati</taxon>
        <taxon>Actinomycetota</taxon>
        <taxon>Actinomycetes</taxon>
        <taxon>Streptosporangiales</taxon>
        <taxon>Nocardiopsidaceae</taxon>
        <taxon>Nocardiopsis</taxon>
    </lineage>
</organism>
<evidence type="ECO:0000256" key="6">
    <source>
        <dbReference type="ARBA" id="ARBA00023136"/>
    </source>
</evidence>
<dbReference type="PANTHER" id="PTHR43744:SF4">
    <property type="entry name" value="OSMOPROTECTIVE COMPOUNDS UPTAKE PERMEASE PROTEIN GGTD"/>
    <property type="match status" value="1"/>
</dbReference>
<comment type="similarity">
    <text evidence="7">Belongs to the binding-protein-dependent transport system permease family.</text>
</comment>
<reference evidence="9" key="1">
    <citation type="submission" date="2022-06" db="EMBL/GenBank/DDBJ databases">
        <authorList>
            <person name="Ping M."/>
        </authorList>
    </citation>
    <scope>NUCLEOTIDE SEQUENCE</scope>
    <source>
        <strain evidence="9">JCM11759T</strain>
    </source>
</reference>
<keyword evidence="3" id="KW-1003">Cell membrane</keyword>